<evidence type="ECO:0000256" key="5">
    <source>
        <dbReference type="ARBA" id="ARBA00023136"/>
    </source>
</evidence>
<name>A0A382MV50_9ZZZZ</name>
<organism evidence="7">
    <name type="scientific">marine metagenome</name>
    <dbReference type="NCBI Taxonomy" id="408172"/>
    <lineage>
        <taxon>unclassified sequences</taxon>
        <taxon>metagenomes</taxon>
        <taxon>ecological metagenomes</taxon>
    </lineage>
</organism>
<feature type="non-terminal residue" evidence="7">
    <location>
        <position position="328"/>
    </location>
</feature>
<accession>A0A382MV50</accession>
<feature type="transmembrane region" description="Helical" evidence="6">
    <location>
        <begin position="298"/>
        <end position="316"/>
    </location>
</feature>
<dbReference type="PANTHER" id="PTHR33529">
    <property type="entry name" value="SLR0882 PROTEIN-RELATED"/>
    <property type="match status" value="1"/>
</dbReference>
<evidence type="ECO:0000256" key="4">
    <source>
        <dbReference type="ARBA" id="ARBA00022989"/>
    </source>
</evidence>
<feature type="transmembrane region" description="Helical" evidence="6">
    <location>
        <begin position="59"/>
        <end position="76"/>
    </location>
</feature>
<keyword evidence="3 6" id="KW-0812">Transmembrane</keyword>
<feature type="transmembrane region" description="Helical" evidence="6">
    <location>
        <begin position="266"/>
        <end position="286"/>
    </location>
</feature>
<evidence type="ECO:0000256" key="1">
    <source>
        <dbReference type="ARBA" id="ARBA00004651"/>
    </source>
</evidence>
<dbReference type="InterPro" id="IPR005495">
    <property type="entry name" value="LptG/LptF_permease"/>
</dbReference>
<sequence length="328" mass="37473">MLLFRSHLIQLIPSFLMATVIITFVLSMDTVYKLITMIIERGVDLATVMQLLTYQLPQFLNMTLPYASLMSIVVFMSRLSTDFELTAMHAAGMSSWTISSAVVSFGLLVTLFGLLNSLWLTPLGYRAFEEEKLRLLKSQKNTTIQPKVLNYDFSGKVLYVQEKDENEQLKGVFLSERDLDSDSMITVSESGSIEIREKEQDLLLNLVNGKIHLHQQKSSYRIIDFEKLFYVFKSSEMSHDEDGGHVWGRPTSEIWNSPKFSEKRELLMRLTTPVACFVICLAMFSLGVVEPRRGRTASYLRGLILITIYYILWMGANELMEDLSPSVL</sequence>
<dbReference type="GO" id="GO:0043190">
    <property type="term" value="C:ATP-binding cassette (ABC) transporter complex"/>
    <property type="evidence" value="ECO:0007669"/>
    <property type="project" value="TreeGrafter"/>
</dbReference>
<evidence type="ECO:0000256" key="2">
    <source>
        <dbReference type="ARBA" id="ARBA00022475"/>
    </source>
</evidence>
<protein>
    <recommendedName>
        <fullName evidence="8">Permease YjgP/YjgQ family protein</fullName>
    </recommendedName>
</protein>
<proteinExistence type="predicted"/>
<feature type="transmembrane region" description="Helical" evidence="6">
    <location>
        <begin position="12"/>
        <end position="32"/>
    </location>
</feature>
<evidence type="ECO:0000256" key="6">
    <source>
        <dbReference type="SAM" id="Phobius"/>
    </source>
</evidence>
<dbReference type="Pfam" id="PF03739">
    <property type="entry name" value="LptF_LptG"/>
    <property type="match status" value="1"/>
</dbReference>
<reference evidence="7" key="1">
    <citation type="submission" date="2018-05" db="EMBL/GenBank/DDBJ databases">
        <authorList>
            <person name="Lanie J.A."/>
            <person name="Ng W.-L."/>
            <person name="Kazmierczak K.M."/>
            <person name="Andrzejewski T.M."/>
            <person name="Davidsen T.M."/>
            <person name="Wayne K.J."/>
            <person name="Tettelin H."/>
            <person name="Glass J.I."/>
            <person name="Rusch D."/>
            <person name="Podicherti R."/>
            <person name="Tsui H.-C.T."/>
            <person name="Winkler M.E."/>
        </authorList>
    </citation>
    <scope>NUCLEOTIDE SEQUENCE</scope>
</reference>
<gene>
    <name evidence="7" type="ORF">METZ01_LOCUS304226</name>
</gene>
<evidence type="ECO:0000313" key="7">
    <source>
        <dbReference type="EMBL" id="SVC51372.1"/>
    </source>
</evidence>
<dbReference type="EMBL" id="UINC01095354">
    <property type="protein sequence ID" value="SVC51372.1"/>
    <property type="molecule type" value="Genomic_DNA"/>
</dbReference>
<evidence type="ECO:0008006" key="8">
    <source>
        <dbReference type="Google" id="ProtNLM"/>
    </source>
</evidence>
<keyword evidence="5 6" id="KW-0472">Membrane</keyword>
<keyword evidence="4 6" id="KW-1133">Transmembrane helix</keyword>
<evidence type="ECO:0000256" key="3">
    <source>
        <dbReference type="ARBA" id="ARBA00022692"/>
    </source>
</evidence>
<comment type="subcellular location">
    <subcellularLocation>
        <location evidence="1">Cell membrane</location>
        <topology evidence="1">Multi-pass membrane protein</topology>
    </subcellularLocation>
</comment>
<dbReference type="GO" id="GO:0015920">
    <property type="term" value="P:lipopolysaccharide transport"/>
    <property type="evidence" value="ECO:0007669"/>
    <property type="project" value="TreeGrafter"/>
</dbReference>
<dbReference type="PANTHER" id="PTHR33529:SF6">
    <property type="entry name" value="YJGP_YJGQ FAMILY PERMEASE"/>
    <property type="match status" value="1"/>
</dbReference>
<keyword evidence="2" id="KW-1003">Cell membrane</keyword>
<dbReference type="AlphaFoldDB" id="A0A382MV50"/>
<feature type="transmembrane region" description="Helical" evidence="6">
    <location>
        <begin position="96"/>
        <end position="119"/>
    </location>
</feature>